<evidence type="ECO:0000313" key="4">
    <source>
        <dbReference type="Proteomes" id="UP000682802"/>
    </source>
</evidence>
<evidence type="ECO:0000256" key="2">
    <source>
        <dbReference type="SAM" id="Phobius"/>
    </source>
</evidence>
<accession>A0ABX8GR52</accession>
<sequence length="164" mass="18724">MKKVINKTVTLKFMILIVVIIWMTSALFIYFGLDTWDKRGAFGDLFGAINSLFSGLAFAGLMYTIFLTKQDLEIQRKEVAANRKQLIKSAKAQQKSEKALAEQVEQMKIASRLDALKTLIDYYNIQIANGSNTEVVIEKARKKRKSTIQEIEELIDRIDDDVLE</sequence>
<keyword evidence="2" id="KW-0812">Transmembrane</keyword>
<protein>
    <submittedName>
        <fullName evidence="3">Uncharacterized protein</fullName>
    </submittedName>
</protein>
<feature type="transmembrane region" description="Helical" evidence="2">
    <location>
        <begin position="45"/>
        <end position="67"/>
    </location>
</feature>
<feature type="coiled-coil region" evidence="1">
    <location>
        <begin position="69"/>
        <end position="107"/>
    </location>
</feature>
<organism evidence="3 4">
    <name type="scientific">Flammeovirga kamogawensis</name>
    <dbReference type="NCBI Taxonomy" id="373891"/>
    <lineage>
        <taxon>Bacteria</taxon>
        <taxon>Pseudomonadati</taxon>
        <taxon>Bacteroidota</taxon>
        <taxon>Cytophagia</taxon>
        <taxon>Cytophagales</taxon>
        <taxon>Flammeovirgaceae</taxon>
        <taxon>Flammeovirga</taxon>
    </lineage>
</organism>
<proteinExistence type="predicted"/>
<keyword evidence="2" id="KW-0472">Membrane</keyword>
<dbReference type="RefSeq" id="WP_144073478.1">
    <property type="nucleotide sequence ID" value="NZ_CP076128.1"/>
</dbReference>
<keyword evidence="1" id="KW-0175">Coiled coil</keyword>
<gene>
    <name evidence="3" type="ORF">KM029_11800</name>
</gene>
<keyword evidence="2" id="KW-1133">Transmembrane helix</keyword>
<dbReference type="Proteomes" id="UP000682802">
    <property type="component" value="Chromosome 1"/>
</dbReference>
<reference evidence="3 4" key="1">
    <citation type="submission" date="2021-05" db="EMBL/GenBank/DDBJ databases">
        <title>Comparative genomic studies on the polysaccharide-degrading batcterial strains of the Flammeovirga genus.</title>
        <authorList>
            <person name="Zewei F."/>
            <person name="Zheng Z."/>
            <person name="Yu L."/>
            <person name="Ruyue G."/>
            <person name="Yanhong M."/>
            <person name="Yuanyuan C."/>
            <person name="Jingyan G."/>
            <person name="Wenjun H."/>
        </authorList>
    </citation>
    <scope>NUCLEOTIDE SEQUENCE [LARGE SCALE GENOMIC DNA]</scope>
    <source>
        <strain evidence="3 4">YS10</strain>
    </source>
</reference>
<feature type="transmembrane region" description="Helical" evidence="2">
    <location>
        <begin position="12"/>
        <end position="33"/>
    </location>
</feature>
<dbReference type="EMBL" id="CP076128">
    <property type="protein sequence ID" value="QWG06045.1"/>
    <property type="molecule type" value="Genomic_DNA"/>
</dbReference>
<evidence type="ECO:0000313" key="3">
    <source>
        <dbReference type="EMBL" id="QWG06045.1"/>
    </source>
</evidence>
<evidence type="ECO:0000256" key="1">
    <source>
        <dbReference type="SAM" id="Coils"/>
    </source>
</evidence>
<name>A0ABX8GR52_9BACT</name>
<keyword evidence="4" id="KW-1185">Reference proteome</keyword>